<keyword evidence="1" id="KW-0732">Signal</keyword>
<accession>A0A395U2J2</accession>
<dbReference type="Gene3D" id="3.40.30.10">
    <property type="entry name" value="Glutaredoxin"/>
    <property type="match status" value="1"/>
</dbReference>
<organism evidence="2 3">
    <name type="scientific">Vibrio cholerae</name>
    <dbReference type="NCBI Taxonomy" id="666"/>
    <lineage>
        <taxon>Bacteria</taxon>
        <taxon>Pseudomonadati</taxon>
        <taxon>Pseudomonadota</taxon>
        <taxon>Gammaproteobacteria</taxon>
        <taxon>Vibrionales</taxon>
        <taxon>Vibrionaceae</taxon>
        <taxon>Vibrio</taxon>
    </lineage>
</organism>
<dbReference type="Proteomes" id="UP000266701">
    <property type="component" value="Unassembled WGS sequence"/>
</dbReference>
<dbReference type="RefSeq" id="WP_162809870.1">
    <property type="nucleotide sequence ID" value="NZ_JACTGM010000015.1"/>
</dbReference>
<reference evidence="2 3" key="1">
    <citation type="journal article" date="2017" name="Emerg. Infect. Dis.">
        <title>Carbapenemase VCC-1-Producing Vibrio cholerae in Coastal Waters of Germany.</title>
        <authorList>
            <person name="Hammerl J.A."/>
            <person name="Jackel C."/>
            <person name="Bortolaia V."/>
            <person name="Schwartz K."/>
            <person name="Bier N."/>
            <person name="Hendriksen R.S."/>
            <person name="Guerra B."/>
            <person name="Strauch E."/>
        </authorList>
    </citation>
    <scope>NUCLEOTIDE SEQUENCE [LARGE SCALE GENOMIC DNA]</scope>
    <source>
        <strain evidence="2 3">VN-2825</strain>
    </source>
</reference>
<evidence type="ECO:0008006" key="4">
    <source>
        <dbReference type="Google" id="ProtNLM"/>
    </source>
</evidence>
<evidence type="ECO:0000313" key="3">
    <source>
        <dbReference type="Proteomes" id="UP000266701"/>
    </source>
</evidence>
<name>A0A395U2J2_VIBCL</name>
<dbReference type="InterPro" id="IPR039555">
    <property type="entry name" value="TraF/TrbB"/>
</dbReference>
<dbReference type="AlphaFoldDB" id="A0A395U2J2"/>
<evidence type="ECO:0000256" key="1">
    <source>
        <dbReference type="SAM" id="SignalP"/>
    </source>
</evidence>
<proteinExistence type="predicted"/>
<comment type="caution">
    <text evidence="2">The sequence shown here is derived from an EMBL/GenBank/DDBJ whole genome shotgun (WGS) entry which is preliminary data.</text>
</comment>
<protein>
    <recommendedName>
        <fullName evidence="4">Conjugal transfer protein TraF</fullName>
    </recommendedName>
</protein>
<gene>
    <name evidence="2" type="ORF">BC353_09985</name>
</gene>
<dbReference type="InterPro" id="IPR036249">
    <property type="entry name" value="Thioredoxin-like_sf"/>
</dbReference>
<dbReference type="SUPFAM" id="SSF52833">
    <property type="entry name" value="Thioredoxin-like"/>
    <property type="match status" value="1"/>
</dbReference>
<feature type="chain" id="PRO_5030071458" description="Conjugal transfer protein TraF" evidence="1">
    <location>
        <begin position="20"/>
        <end position="274"/>
    </location>
</feature>
<dbReference type="Pfam" id="PF13728">
    <property type="entry name" value="TraF"/>
    <property type="match status" value="1"/>
</dbReference>
<evidence type="ECO:0000313" key="2">
    <source>
        <dbReference type="EMBL" id="RGP89880.1"/>
    </source>
</evidence>
<feature type="signal peptide" evidence="1">
    <location>
        <begin position="1"/>
        <end position="19"/>
    </location>
</feature>
<sequence>MNKILWLFLFFLTFSVSSAEIAEPINQKRGVFWGEIPKPEEKEKEEEKYPKPVIPPVSEMMKMHPKDIDKLREEALNYAVYTQSEEDVTNYWKIIDVVRRKSDGFVGVSGYVKMKNPDLNGNMDFPTNNPGRKSKLQDEKEELTQELKKGNKDYALLMFTQKGCNACAVQRGILENFYRETGWRIKEIDINEQPVAQAKFGITGTPITVLIAKKESENWLPVAIGTDSLSNLKSNIVRAVRILEGVNSPTQWYMNESQRGKFFDPNALTNKAGE</sequence>
<dbReference type="EMBL" id="MCBA01000067">
    <property type="protein sequence ID" value="RGP89880.1"/>
    <property type="molecule type" value="Genomic_DNA"/>
</dbReference>